<reference evidence="1 2" key="1">
    <citation type="submission" date="2018-04" db="EMBL/GenBank/DDBJ databases">
        <title>Genomic Encyclopedia of Archaeal and Bacterial Type Strains, Phase II (KMG-II): from individual species to whole genera.</title>
        <authorList>
            <person name="Goeker M."/>
        </authorList>
    </citation>
    <scope>NUCLEOTIDE SEQUENCE [LARGE SCALE GENOMIC DNA]</scope>
    <source>
        <strain evidence="1 2">DSM 28823</strain>
    </source>
</reference>
<evidence type="ECO:0000313" key="1">
    <source>
        <dbReference type="EMBL" id="PTN08271.1"/>
    </source>
</evidence>
<comment type="caution">
    <text evidence="1">The sequence shown here is derived from an EMBL/GenBank/DDBJ whole genome shotgun (WGS) entry which is preliminary data.</text>
</comment>
<keyword evidence="2" id="KW-1185">Reference proteome</keyword>
<dbReference type="AlphaFoldDB" id="A0A2T5C0Y4"/>
<gene>
    <name evidence="1" type="ORF">C8N47_1095</name>
</gene>
<organism evidence="1 2">
    <name type="scientific">Mangrovibacterium marinum</name>
    <dbReference type="NCBI Taxonomy" id="1639118"/>
    <lineage>
        <taxon>Bacteria</taxon>
        <taxon>Pseudomonadati</taxon>
        <taxon>Bacteroidota</taxon>
        <taxon>Bacteroidia</taxon>
        <taxon>Marinilabiliales</taxon>
        <taxon>Prolixibacteraceae</taxon>
        <taxon>Mangrovibacterium</taxon>
    </lineage>
</organism>
<sequence length="34" mass="4247">MKTDEVVSNEFSVPKFQVFYFHSFPNEWFTVRRF</sequence>
<dbReference type="EMBL" id="QAAD01000009">
    <property type="protein sequence ID" value="PTN08271.1"/>
    <property type="molecule type" value="Genomic_DNA"/>
</dbReference>
<dbReference type="Proteomes" id="UP000243525">
    <property type="component" value="Unassembled WGS sequence"/>
</dbReference>
<evidence type="ECO:0000313" key="2">
    <source>
        <dbReference type="Proteomes" id="UP000243525"/>
    </source>
</evidence>
<proteinExistence type="predicted"/>
<accession>A0A2T5C0Y4</accession>
<protein>
    <submittedName>
        <fullName evidence="1">Uncharacterized protein</fullName>
    </submittedName>
</protein>
<name>A0A2T5C0Y4_9BACT</name>